<reference evidence="2 3" key="1">
    <citation type="submission" date="2017-12" db="EMBL/GenBank/DDBJ databases">
        <title>Integrating genomic resources of turbot (Scophthalmus maximus) in depth evaluation of genetic and physical mapping variation across individuals.</title>
        <authorList>
            <person name="Martinez P."/>
        </authorList>
    </citation>
    <scope>NUCLEOTIDE SEQUENCE [LARGE SCALE GENOMIC DNA]</scope>
</reference>
<evidence type="ECO:0000256" key="1">
    <source>
        <dbReference type="SAM" id="MobiDB-lite"/>
    </source>
</evidence>
<accession>A0A2U9D0Q2</accession>
<protein>
    <submittedName>
        <fullName evidence="2">Uncharacterized protein</fullName>
    </submittedName>
</protein>
<feature type="compositionally biased region" description="Basic residues" evidence="1">
    <location>
        <begin position="30"/>
        <end position="43"/>
    </location>
</feature>
<evidence type="ECO:0000313" key="2">
    <source>
        <dbReference type="EMBL" id="AWP20372.1"/>
    </source>
</evidence>
<feature type="region of interest" description="Disordered" evidence="1">
    <location>
        <begin position="1"/>
        <end position="75"/>
    </location>
</feature>
<dbReference type="AlphaFoldDB" id="A0A2U9D0Q2"/>
<keyword evidence="3" id="KW-1185">Reference proteome</keyword>
<sequence length="75" mass="8162">MNQPSSGRGLSRLGGETGSDLIPRSCRSPAVRHRAQTRGHSHLRLPSDGNPQRLSPRARSDNGSERRRFSGFPAA</sequence>
<proteinExistence type="predicted"/>
<feature type="compositionally biased region" description="Basic and acidic residues" evidence="1">
    <location>
        <begin position="58"/>
        <end position="68"/>
    </location>
</feature>
<feature type="compositionally biased region" description="Low complexity" evidence="1">
    <location>
        <begin position="1"/>
        <end position="14"/>
    </location>
</feature>
<evidence type="ECO:0000313" key="3">
    <source>
        <dbReference type="Proteomes" id="UP000246464"/>
    </source>
</evidence>
<organism evidence="2 3">
    <name type="scientific">Scophthalmus maximus</name>
    <name type="common">Turbot</name>
    <name type="synonym">Psetta maxima</name>
    <dbReference type="NCBI Taxonomy" id="52904"/>
    <lineage>
        <taxon>Eukaryota</taxon>
        <taxon>Metazoa</taxon>
        <taxon>Chordata</taxon>
        <taxon>Craniata</taxon>
        <taxon>Vertebrata</taxon>
        <taxon>Euteleostomi</taxon>
        <taxon>Actinopterygii</taxon>
        <taxon>Neopterygii</taxon>
        <taxon>Teleostei</taxon>
        <taxon>Neoteleostei</taxon>
        <taxon>Acanthomorphata</taxon>
        <taxon>Carangaria</taxon>
        <taxon>Pleuronectiformes</taxon>
        <taxon>Pleuronectoidei</taxon>
        <taxon>Scophthalmidae</taxon>
        <taxon>Scophthalmus</taxon>
    </lineage>
</organism>
<dbReference type="Proteomes" id="UP000246464">
    <property type="component" value="Chromosome 20"/>
</dbReference>
<dbReference type="EMBL" id="CP026262">
    <property type="protein sequence ID" value="AWP20372.1"/>
    <property type="molecule type" value="Genomic_DNA"/>
</dbReference>
<name>A0A2U9D0Q2_SCOMX</name>
<gene>
    <name evidence="2" type="ORF">SMAX5B_000043</name>
</gene>